<reference evidence="6 7" key="1">
    <citation type="submission" date="2016-11" db="EMBL/GenBank/DDBJ databases">
        <authorList>
            <person name="Jaros S."/>
            <person name="Januszkiewicz K."/>
            <person name="Wedrychowicz H."/>
        </authorList>
    </citation>
    <scope>NUCLEOTIDE SEQUENCE [LARGE SCALE GENOMIC DNA]</scope>
    <source>
        <strain evidence="6 7">GAS95</strain>
    </source>
</reference>
<name>A0A1N6H8A4_9BURK</name>
<dbReference type="GO" id="GO:0006351">
    <property type="term" value="P:DNA-templated transcription"/>
    <property type="evidence" value="ECO:0007669"/>
    <property type="project" value="TreeGrafter"/>
</dbReference>
<protein>
    <submittedName>
        <fullName evidence="6">Transcriptional regulator, LysR family</fullName>
    </submittedName>
</protein>
<keyword evidence="7" id="KW-1185">Reference proteome</keyword>
<dbReference type="AlphaFoldDB" id="A0A1N6H8A4"/>
<evidence type="ECO:0000313" key="7">
    <source>
        <dbReference type="Proteomes" id="UP000185151"/>
    </source>
</evidence>
<dbReference type="Proteomes" id="UP000185151">
    <property type="component" value="Unassembled WGS sequence"/>
</dbReference>
<gene>
    <name evidence="6" type="ORF">SAMN05444165_1226</name>
</gene>
<evidence type="ECO:0000256" key="1">
    <source>
        <dbReference type="ARBA" id="ARBA00009437"/>
    </source>
</evidence>
<dbReference type="Gene3D" id="1.10.10.10">
    <property type="entry name" value="Winged helix-like DNA-binding domain superfamily/Winged helix DNA-binding domain"/>
    <property type="match status" value="1"/>
</dbReference>
<dbReference type="PRINTS" id="PR00039">
    <property type="entry name" value="HTHLYSR"/>
</dbReference>
<evidence type="ECO:0000256" key="4">
    <source>
        <dbReference type="ARBA" id="ARBA00023163"/>
    </source>
</evidence>
<evidence type="ECO:0000256" key="3">
    <source>
        <dbReference type="ARBA" id="ARBA00023125"/>
    </source>
</evidence>
<dbReference type="EMBL" id="FSRU01000001">
    <property type="protein sequence ID" value="SIO16051.1"/>
    <property type="molecule type" value="Genomic_DNA"/>
</dbReference>
<comment type="similarity">
    <text evidence="1">Belongs to the LysR transcriptional regulatory family.</text>
</comment>
<dbReference type="InterPro" id="IPR036390">
    <property type="entry name" value="WH_DNA-bd_sf"/>
</dbReference>
<dbReference type="SUPFAM" id="SSF53850">
    <property type="entry name" value="Periplasmic binding protein-like II"/>
    <property type="match status" value="1"/>
</dbReference>
<evidence type="ECO:0000313" key="6">
    <source>
        <dbReference type="EMBL" id="SIO16051.1"/>
    </source>
</evidence>
<dbReference type="Pfam" id="PF00126">
    <property type="entry name" value="HTH_1"/>
    <property type="match status" value="1"/>
</dbReference>
<dbReference type="PANTHER" id="PTHR30537">
    <property type="entry name" value="HTH-TYPE TRANSCRIPTIONAL REGULATOR"/>
    <property type="match status" value="1"/>
</dbReference>
<dbReference type="PANTHER" id="PTHR30537:SF74">
    <property type="entry name" value="HTH-TYPE TRANSCRIPTIONAL REGULATOR TRPI"/>
    <property type="match status" value="1"/>
</dbReference>
<organism evidence="6 7">
    <name type="scientific">Paraburkholderia phenazinium</name>
    <dbReference type="NCBI Taxonomy" id="60549"/>
    <lineage>
        <taxon>Bacteria</taxon>
        <taxon>Pseudomonadati</taxon>
        <taxon>Pseudomonadota</taxon>
        <taxon>Betaproteobacteria</taxon>
        <taxon>Burkholderiales</taxon>
        <taxon>Burkholderiaceae</taxon>
        <taxon>Paraburkholderia</taxon>
    </lineage>
</organism>
<dbReference type="InterPro" id="IPR005119">
    <property type="entry name" value="LysR_subst-bd"/>
</dbReference>
<keyword evidence="2" id="KW-0805">Transcription regulation</keyword>
<dbReference type="GO" id="GO:0003700">
    <property type="term" value="F:DNA-binding transcription factor activity"/>
    <property type="evidence" value="ECO:0007669"/>
    <property type="project" value="InterPro"/>
</dbReference>
<dbReference type="InterPro" id="IPR058163">
    <property type="entry name" value="LysR-type_TF_proteobact-type"/>
</dbReference>
<dbReference type="FunFam" id="1.10.10.10:FF:000001">
    <property type="entry name" value="LysR family transcriptional regulator"/>
    <property type="match status" value="1"/>
</dbReference>
<proteinExistence type="inferred from homology"/>
<dbReference type="Pfam" id="PF03466">
    <property type="entry name" value="LysR_substrate"/>
    <property type="match status" value="1"/>
</dbReference>
<dbReference type="InterPro" id="IPR036388">
    <property type="entry name" value="WH-like_DNA-bd_sf"/>
</dbReference>
<keyword evidence="3" id="KW-0238">DNA-binding</keyword>
<dbReference type="OrthoDB" id="9178397at2"/>
<accession>A0A1N6H8A4</accession>
<dbReference type="PROSITE" id="PS50931">
    <property type="entry name" value="HTH_LYSR"/>
    <property type="match status" value="1"/>
</dbReference>
<evidence type="ECO:0000256" key="2">
    <source>
        <dbReference type="ARBA" id="ARBA00023015"/>
    </source>
</evidence>
<evidence type="ECO:0000259" key="5">
    <source>
        <dbReference type="PROSITE" id="PS50931"/>
    </source>
</evidence>
<keyword evidence="4" id="KW-0804">Transcription</keyword>
<dbReference type="GO" id="GO:0043565">
    <property type="term" value="F:sequence-specific DNA binding"/>
    <property type="evidence" value="ECO:0007669"/>
    <property type="project" value="TreeGrafter"/>
</dbReference>
<feature type="domain" description="HTH lysR-type" evidence="5">
    <location>
        <begin position="18"/>
        <end position="63"/>
    </location>
</feature>
<dbReference type="InterPro" id="IPR000847">
    <property type="entry name" value="LysR_HTH_N"/>
</dbReference>
<sequence length="312" mass="34092">MKHHYPNVAELLAFTSSAKHLNFSRAARALGLTPSAVSRQIASLEAAFGVQLFIRDGRNLVLTRAGSVYLSRVAGPLRDIGNASLELMSAAGQSDLLTIASVPTFTTKWLIPRLPDFLSSTPGATISFSRHLAQGDPFPLDLDAAIRYGDGNWEGVVCDYIDGRHFILVCSPDYHRRHPLRIPEDTAHAPRLLHGQAEQVWAQWAQCYGVRGLHALGGPRFEQYSVLFQAAQAGLGLALVPAFLVADNLAAGTLIEPIAAPIEVDQGHYLCYFPERIETRPPLAQFRRWVLSQVEATTSGDSLRVTNRSTTA</sequence>
<dbReference type="Gene3D" id="3.40.190.10">
    <property type="entry name" value="Periplasmic binding protein-like II"/>
    <property type="match status" value="2"/>
</dbReference>
<dbReference type="RefSeq" id="WP_074294692.1">
    <property type="nucleotide sequence ID" value="NZ_FSRU01000001.1"/>
</dbReference>
<dbReference type="SUPFAM" id="SSF46785">
    <property type="entry name" value="Winged helix' DNA-binding domain"/>
    <property type="match status" value="1"/>
</dbReference>